<name>A0ABD1F3Z8_HYPHA</name>
<accession>A0ABD1F3Z8</accession>
<dbReference type="Proteomes" id="UP001566132">
    <property type="component" value="Unassembled WGS sequence"/>
</dbReference>
<comment type="caution">
    <text evidence="1">The sequence shown here is derived from an EMBL/GenBank/DDBJ whole genome shotgun (WGS) entry which is preliminary data.</text>
</comment>
<evidence type="ECO:0000313" key="2">
    <source>
        <dbReference type="Proteomes" id="UP001566132"/>
    </source>
</evidence>
<sequence length="133" mass="14745">MFGQSPKLGLGAQLPKEFLQKITNGILEETITVLINSQKTEIESNVLPDIIMEGEENPNLANCTTTSTANLKETTQNANLEADAPGVNVDEIQEKKNVSKLDKPLHPAIQFRQTSNHNIMKQANKMLSKFNKK</sequence>
<gene>
    <name evidence="1" type="ORF">ABEB36_004638</name>
</gene>
<dbReference type="EMBL" id="JBDJPC010000003">
    <property type="protein sequence ID" value="KAL1509976.1"/>
    <property type="molecule type" value="Genomic_DNA"/>
</dbReference>
<dbReference type="AlphaFoldDB" id="A0ABD1F3Z8"/>
<protein>
    <submittedName>
        <fullName evidence="1">Uncharacterized protein</fullName>
    </submittedName>
</protein>
<organism evidence="1 2">
    <name type="scientific">Hypothenemus hampei</name>
    <name type="common">Coffee berry borer</name>
    <dbReference type="NCBI Taxonomy" id="57062"/>
    <lineage>
        <taxon>Eukaryota</taxon>
        <taxon>Metazoa</taxon>
        <taxon>Ecdysozoa</taxon>
        <taxon>Arthropoda</taxon>
        <taxon>Hexapoda</taxon>
        <taxon>Insecta</taxon>
        <taxon>Pterygota</taxon>
        <taxon>Neoptera</taxon>
        <taxon>Endopterygota</taxon>
        <taxon>Coleoptera</taxon>
        <taxon>Polyphaga</taxon>
        <taxon>Cucujiformia</taxon>
        <taxon>Curculionidae</taxon>
        <taxon>Scolytinae</taxon>
        <taxon>Hypothenemus</taxon>
    </lineage>
</organism>
<reference evidence="1 2" key="1">
    <citation type="submission" date="2024-05" db="EMBL/GenBank/DDBJ databases">
        <title>Genetic variation in Jamaican populations of the coffee berry borer (Hypothenemus hampei).</title>
        <authorList>
            <person name="Errbii M."/>
            <person name="Myrie A."/>
        </authorList>
    </citation>
    <scope>NUCLEOTIDE SEQUENCE [LARGE SCALE GENOMIC DNA]</scope>
    <source>
        <strain evidence="1">JA-Hopewell-2020-01-JO</strain>
        <tissue evidence="1">Whole body</tissue>
    </source>
</reference>
<keyword evidence="2" id="KW-1185">Reference proteome</keyword>
<proteinExistence type="predicted"/>
<evidence type="ECO:0000313" key="1">
    <source>
        <dbReference type="EMBL" id="KAL1509976.1"/>
    </source>
</evidence>